<dbReference type="AlphaFoldDB" id="A0A2V4XVA3"/>
<sequence>MKQSIKKKLLKTDLGTLLFYKIRVLREKLSLAQKSDYQYIKIDYKKRYGKEIDLKNPKTISEKLQWLKLFYRNENMPICSDKYDVKIFLEKFGYEHLLNEVLGVYHTADEIDNIDLESLPDSFVVKATHGSGWNFICKDKTKVDWVDQKKIFKQWMKLNLYVFGREWNYKNLKPKILIEKFIDEHPLNDYKFICYNGKPKTIQVNSVKDNIKYMDFYDLDWNRLGIMYDSYVQADHFVPKPDQYNEMLQIAEELSQEFPYVRVDFYNYNGKILLGELTFFPVGGIKPIVPETDKYENLFGSYLTLPEPNHNMELYHKINA</sequence>
<evidence type="ECO:0000313" key="2">
    <source>
        <dbReference type="Proteomes" id="UP000248054"/>
    </source>
</evidence>
<dbReference type="OrthoDB" id="9791827at2"/>
<dbReference type="RefSeq" id="WP_110473715.1">
    <property type="nucleotide sequence ID" value="NZ_BMWQ01000001.1"/>
</dbReference>
<reference evidence="1 2" key="1">
    <citation type="submission" date="2018-06" db="EMBL/GenBank/DDBJ databases">
        <title>Genomic Encyclopedia of Type Strains, Phase III (KMG-III): the genomes of soil and plant-associated and newly described type strains.</title>
        <authorList>
            <person name="Whitman W."/>
        </authorList>
    </citation>
    <scope>NUCLEOTIDE SEQUENCE [LARGE SCALE GENOMIC DNA]</scope>
    <source>
        <strain evidence="1 2">CECT 7945</strain>
    </source>
</reference>
<dbReference type="EMBL" id="QJTD01000001">
    <property type="protein sequence ID" value="PYE82707.1"/>
    <property type="molecule type" value="Genomic_DNA"/>
</dbReference>
<name>A0A2V4XVA3_9FLAO</name>
<dbReference type="SUPFAM" id="SSF56059">
    <property type="entry name" value="Glutathione synthetase ATP-binding domain-like"/>
    <property type="match status" value="1"/>
</dbReference>
<comment type="caution">
    <text evidence="1">The sequence shown here is derived from an EMBL/GenBank/DDBJ whole genome shotgun (WGS) entry which is preliminary data.</text>
</comment>
<proteinExistence type="predicted"/>
<protein>
    <submittedName>
        <fullName evidence="1">Teichuronopeptide biosynthesis TupA-like protein</fullName>
    </submittedName>
</protein>
<dbReference type="Pfam" id="PF14305">
    <property type="entry name" value="ATPgrasp_TupA"/>
    <property type="match status" value="1"/>
</dbReference>
<dbReference type="InterPro" id="IPR029465">
    <property type="entry name" value="ATPgrasp_TupA"/>
</dbReference>
<evidence type="ECO:0000313" key="1">
    <source>
        <dbReference type="EMBL" id="PYE82707.1"/>
    </source>
</evidence>
<accession>A0A2V4XVA3</accession>
<dbReference type="Proteomes" id="UP000248054">
    <property type="component" value="Unassembled WGS sequence"/>
</dbReference>
<keyword evidence="2" id="KW-1185">Reference proteome</keyword>
<organism evidence="1 2">
    <name type="scientific">Winogradskyella epiphytica</name>
    <dbReference type="NCBI Taxonomy" id="262005"/>
    <lineage>
        <taxon>Bacteria</taxon>
        <taxon>Pseudomonadati</taxon>
        <taxon>Bacteroidota</taxon>
        <taxon>Flavobacteriia</taxon>
        <taxon>Flavobacteriales</taxon>
        <taxon>Flavobacteriaceae</taxon>
        <taxon>Winogradskyella</taxon>
    </lineage>
</organism>
<gene>
    <name evidence="1" type="ORF">DFQ11_101132</name>
</gene>